<organism evidence="1 2">
    <name type="scientific">Mucuna pruriens</name>
    <name type="common">Velvet bean</name>
    <name type="synonym">Dolichos pruriens</name>
    <dbReference type="NCBI Taxonomy" id="157652"/>
    <lineage>
        <taxon>Eukaryota</taxon>
        <taxon>Viridiplantae</taxon>
        <taxon>Streptophyta</taxon>
        <taxon>Embryophyta</taxon>
        <taxon>Tracheophyta</taxon>
        <taxon>Spermatophyta</taxon>
        <taxon>Magnoliopsida</taxon>
        <taxon>eudicotyledons</taxon>
        <taxon>Gunneridae</taxon>
        <taxon>Pentapetalae</taxon>
        <taxon>rosids</taxon>
        <taxon>fabids</taxon>
        <taxon>Fabales</taxon>
        <taxon>Fabaceae</taxon>
        <taxon>Papilionoideae</taxon>
        <taxon>50 kb inversion clade</taxon>
        <taxon>NPAAA clade</taxon>
        <taxon>indigoferoid/millettioid clade</taxon>
        <taxon>Phaseoleae</taxon>
        <taxon>Mucuna</taxon>
    </lineage>
</organism>
<sequence>TAGGELNYSQMESHSAGKYVISQFMSSPIDTHWEALISIKYLKKALGKGNLYQDHGHAGTSPHTSNTTSLYKQRVMLASLETLSVGQFSRDITTKHRDNKLMFLNHSPYNNIVFLAGRDGNKPGQASLTS</sequence>
<evidence type="ECO:0000313" key="1">
    <source>
        <dbReference type="EMBL" id="RDX83698.1"/>
    </source>
</evidence>
<accession>A0A371FZJ7</accession>
<feature type="non-terminal residue" evidence="1">
    <location>
        <position position="1"/>
    </location>
</feature>
<keyword evidence="2" id="KW-1185">Reference proteome</keyword>
<protein>
    <submittedName>
        <fullName evidence="1">Uncharacterized protein</fullName>
    </submittedName>
</protein>
<evidence type="ECO:0000313" key="2">
    <source>
        <dbReference type="Proteomes" id="UP000257109"/>
    </source>
</evidence>
<gene>
    <name evidence="1" type="ORF">CR513_35351</name>
</gene>
<comment type="caution">
    <text evidence="1">The sequence shown here is derived from an EMBL/GenBank/DDBJ whole genome shotgun (WGS) entry which is preliminary data.</text>
</comment>
<name>A0A371FZJ7_MUCPR</name>
<dbReference type="EMBL" id="QJKJ01007278">
    <property type="protein sequence ID" value="RDX83698.1"/>
    <property type="molecule type" value="Genomic_DNA"/>
</dbReference>
<dbReference type="Proteomes" id="UP000257109">
    <property type="component" value="Unassembled WGS sequence"/>
</dbReference>
<dbReference type="AlphaFoldDB" id="A0A371FZJ7"/>
<reference evidence="1" key="1">
    <citation type="submission" date="2018-05" db="EMBL/GenBank/DDBJ databases">
        <title>Draft genome of Mucuna pruriens seed.</title>
        <authorList>
            <person name="Nnadi N.E."/>
            <person name="Vos R."/>
            <person name="Hasami M.H."/>
            <person name="Devisetty U.K."/>
            <person name="Aguiy J.C."/>
        </authorList>
    </citation>
    <scope>NUCLEOTIDE SEQUENCE [LARGE SCALE GENOMIC DNA]</scope>
    <source>
        <strain evidence="1">JCA_2017</strain>
    </source>
</reference>
<proteinExistence type="predicted"/>